<proteinExistence type="inferred from homology"/>
<evidence type="ECO:0000313" key="10">
    <source>
        <dbReference type="EMBL" id="MDG4946812.1"/>
    </source>
</evidence>
<dbReference type="InterPro" id="IPR036791">
    <property type="entry name" value="Ribosomal_bL9_C_sf"/>
</dbReference>
<keyword evidence="11" id="KW-1185">Reference proteome</keyword>
<keyword evidence="3 7" id="KW-0694">RNA-binding</keyword>
<dbReference type="GO" id="GO:0006412">
    <property type="term" value="P:translation"/>
    <property type="evidence" value="ECO:0007669"/>
    <property type="project" value="UniProtKB-UniRule"/>
</dbReference>
<keyword evidence="4 7" id="KW-0689">Ribosomal protein</keyword>
<dbReference type="HAMAP" id="MF_00503">
    <property type="entry name" value="Ribosomal_bL9"/>
    <property type="match status" value="1"/>
</dbReference>
<comment type="function">
    <text evidence="7">Binds to the 23S rRNA.</text>
</comment>
<evidence type="ECO:0000256" key="1">
    <source>
        <dbReference type="ARBA" id="ARBA00010605"/>
    </source>
</evidence>
<dbReference type="InterPro" id="IPR020594">
    <property type="entry name" value="Ribosomal_bL9_bac/chp"/>
</dbReference>
<feature type="domain" description="Ribosomal protein L9" evidence="8">
    <location>
        <begin position="1"/>
        <end position="47"/>
    </location>
</feature>
<evidence type="ECO:0000256" key="4">
    <source>
        <dbReference type="ARBA" id="ARBA00022980"/>
    </source>
</evidence>
<gene>
    <name evidence="7 10" type="primary">rplI</name>
    <name evidence="10" type="ORF">NMK71_10325</name>
</gene>
<dbReference type="NCBIfam" id="TIGR00158">
    <property type="entry name" value="L9"/>
    <property type="match status" value="1"/>
</dbReference>
<evidence type="ECO:0000256" key="5">
    <source>
        <dbReference type="ARBA" id="ARBA00023274"/>
    </source>
</evidence>
<dbReference type="EMBL" id="JANCMU010000007">
    <property type="protein sequence ID" value="MDG4946812.1"/>
    <property type="molecule type" value="Genomic_DNA"/>
</dbReference>
<reference evidence="10" key="1">
    <citation type="submission" date="2022-07" db="EMBL/GenBank/DDBJ databases">
        <title>Description and genome-wide analysis of Profundicola chukchiensis gen. nov., sp. nov., marine bacteria isolated from bottom sediments of the Chukchi Sea.</title>
        <authorList>
            <person name="Romanenko L."/>
            <person name="Otstavnykh N."/>
            <person name="Kurilenko V."/>
            <person name="Eremeev V."/>
            <person name="Velansky P."/>
            <person name="Mikhailov V."/>
            <person name="Isaeva M."/>
        </authorList>
    </citation>
    <scope>NUCLEOTIDE SEQUENCE</scope>
    <source>
        <strain evidence="10">KMM 9713</strain>
    </source>
</reference>
<dbReference type="GO" id="GO:0003735">
    <property type="term" value="F:structural constituent of ribosome"/>
    <property type="evidence" value="ECO:0007669"/>
    <property type="project" value="InterPro"/>
</dbReference>
<dbReference type="GO" id="GO:1990904">
    <property type="term" value="C:ribonucleoprotein complex"/>
    <property type="evidence" value="ECO:0007669"/>
    <property type="project" value="UniProtKB-KW"/>
</dbReference>
<dbReference type="Gene3D" id="3.40.5.10">
    <property type="entry name" value="Ribosomal protein L9, N-terminal domain"/>
    <property type="match status" value="1"/>
</dbReference>
<feature type="domain" description="Large ribosomal subunit protein bL9 C-terminal" evidence="9">
    <location>
        <begin position="64"/>
        <end position="146"/>
    </location>
</feature>
<dbReference type="InterPro" id="IPR020070">
    <property type="entry name" value="Ribosomal_bL9_N"/>
</dbReference>
<evidence type="ECO:0000256" key="3">
    <source>
        <dbReference type="ARBA" id="ARBA00022884"/>
    </source>
</evidence>
<dbReference type="SUPFAM" id="SSF55653">
    <property type="entry name" value="Ribosomal protein L9 C-domain"/>
    <property type="match status" value="1"/>
</dbReference>
<comment type="similarity">
    <text evidence="1 7">Belongs to the bacterial ribosomal protein bL9 family.</text>
</comment>
<dbReference type="SUPFAM" id="SSF55658">
    <property type="entry name" value="L9 N-domain-like"/>
    <property type="match status" value="1"/>
</dbReference>
<evidence type="ECO:0000313" key="11">
    <source>
        <dbReference type="Proteomes" id="UP001152599"/>
    </source>
</evidence>
<protein>
    <recommendedName>
        <fullName evidence="6 7">Large ribosomal subunit protein bL9</fullName>
    </recommendedName>
</protein>
<dbReference type="AlphaFoldDB" id="A0A9X4RXF3"/>
<dbReference type="InterPro" id="IPR000244">
    <property type="entry name" value="Ribosomal_bL9"/>
</dbReference>
<evidence type="ECO:0000259" key="8">
    <source>
        <dbReference type="Pfam" id="PF01281"/>
    </source>
</evidence>
<dbReference type="GO" id="GO:0019843">
    <property type="term" value="F:rRNA binding"/>
    <property type="evidence" value="ECO:0007669"/>
    <property type="project" value="UniProtKB-UniRule"/>
</dbReference>
<dbReference type="InterPro" id="IPR036935">
    <property type="entry name" value="Ribosomal_bL9_N_sf"/>
</dbReference>
<name>A0A9X4RXF3_9FLAO</name>
<keyword evidence="2 7" id="KW-0699">rRNA-binding</keyword>
<evidence type="ECO:0000256" key="7">
    <source>
        <dbReference type="HAMAP-Rule" id="MF_00503"/>
    </source>
</evidence>
<dbReference type="RefSeq" id="WP_304417756.1">
    <property type="nucleotide sequence ID" value="NZ_JANAIE010000008.1"/>
</dbReference>
<dbReference type="PANTHER" id="PTHR21368">
    <property type="entry name" value="50S RIBOSOMAL PROTEIN L9"/>
    <property type="match status" value="1"/>
</dbReference>
<comment type="caution">
    <text evidence="10">The sequence shown here is derived from an EMBL/GenBank/DDBJ whole genome shotgun (WGS) entry which is preliminary data.</text>
</comment>
<accession>A0A9X4RXF3</accession>
<dbReference type="InterPro" id="IPR009027">
    <property type="entry name" value="Ribosomal_bL9/RNase_H1_N"/>
</dbReference>
<evidence type="ECO:0000259" key="9">
    <source>
        <dbReference type="Pfam" id="PF03948"/>
    </source>
</evidence>
<dbReference type="InterPro" id="IPR020069">
    <property type="entry name" value="Ribosomal_bL9_C"/>
</dbReference>
<dbReference type="Pfam" id="PF03948">
    <property type="entry name" value="Ribosomal_L9_C"/>
    <property type="match status" value="1"/>
</dbReference>
<dbReference type="GO" id="GO:0005840">
    <property type="term" value="C:ribosome"/>
    <property type="evidence" value="ECO:0007669"/>
    <property type="project" value="UniProtKB-KW"/>
</dbReference>
<dbReference type="Proteomes" id="UP001152599">
    <property type="component" value="Unassembled WGS sequence"/>
</dbReference>
<evidence type="ECO:0000256" key="6">
    <source>
        <dbReference type="ARBA" id="ARBA00035292"/>
    </source>
</evidence>
<evidence type="ECO:0000256" key="2">
    <source>
        <dbReference type="ARBA" id="ARBA00022730"/>
    </source>
</evidence>
<sequence>MNVILQEDLENLGFEYEVVSVKPGYARNYLIPNGKAKLATPKNLEELSVIMESRKEQEEAAIAKANEIVSSMEGLEIAIPAKVGEGDKLFGSINNADLTEFLNKNGVNVERKHVQILGKTIKRLGHYHGLVKPHRDVEHEFTFDVIAE</sequence>
<keyword evidence="5 7" id="KW-0687">Ribonucleoprotein</keyword>
<organism evidence="10 11">
    <name type="scientific">Profundicola chukchiensis</name>
    <dbReference type="NCBI Taxonomy" id="2961959"/>
    <lineage>
        <taxon>Bacteria</taxon>
        <taxon>Pseudomonadati</taxon>
        <taxon>Bacteroidota</taxon>
        <taxon>Flavobacteriia</taxon>
        <taxon>Flavobacteriales</taxon>
        <taxon>Weeksellaceae</taxon>
        <taxon>Profundicola</taxon>
    </lineage>
</organism>
<dbReference type="Gene3D" id="3.10.430.100">
    <property type="entry name" value="Ribosomal protein L9, C-terminal domain"/>
    <property type="match status" value="1"/>
</dbReference>
<dbReference type="Pfam" id="PF01281">
    <property type="entry name" value="Ribosomal_L9_N"/>
    <property type="match status" value="1"/>
</dbReference>